<evidence type="ECO:0000313" key="3">
    <source>
        <dbReference type="Proteomes" id="UP001519345"/>
    </source>
</evidence>
<feature type="transmembrane region" description="Helical" evidence="1">
    <location>
        <begin position="6"/>
        <end position="25"/>
    </location>
</feature>
<reference evidence="2 3" key="1">
    <citation type="submission" date="2021-03" db="EMBL/GenBank/DDBJ databases">
        <title>Genomic Encyclopedia of Type Strains, Phase IV (KMG-IV): sequencing the most valuable type-strain genomes for metagenomic binning, comparative biology and taxonomic classification.</title>
        <authorList>
            <person name="Goeker M."/>
        </authorList>
    </citation>
    <scope>NUCLEOTIDE SEQUENCE [LARGE SCALE GENOMIC DNA]</scope>
    <source>
        <strain evidence="2 3">DSM 25609</strain>
    </source>
</reference>
<name>A0ABS4IN67_9BACI</name>
<accession>A0ABS4IN67</accession>
<keyword evidence="1" id="KW-0812">Transmembrane</keyword>
<gene>
    <name evidence="2" type="ORF">J2Z83_003906</name>
</gene>
<dbReference type="Proteomes" id="UP001519345">
    <property type="component" value="Unassembled WGS sequence"/>
</dbReference>
<comment type="caution">
    <text evidence="2">The sequence shown here is derived from an EMBL/GenBank/DDBJ whole genome shotgun (WGS) entry which is preliminary data.</text>
</comment>
<keyword evidence="1" id="KW-1133">Transmembrane helix</keyword>
<keyword evidence="1" id="KW-0472">Membrane</keyword>
<evidence type="ECO:0000256" key="1">
    <source>
        <dbReference type="SAM" id="Phobius"/>
    </source>
</evidence>
<dbReference type="EMBL" id="JAGGKX010000035">
    <property type="protein sequence ID" value="MBP1971751.1"/>
    <property type="molecule type" value="Genomic_DNA"/>
</dbReference>
<sequence>METVALVTAIVGLTTALVNLTVTLLDIKRKKDHRSGQR</sequence>
<evidence type="ECO:0000313" key="2">
    <source>
        <dbReference type="EMBL" id="MBP1971751.1"/>
    </source>
</evidence>
<organism evidence="2 3">
    <name type="scientific">Virgibacillus natechei</name>
    <dbReference type="NCBI Taxonomy" id="1216297"/>
    <lineage>
        <taxon>Bacteria</taxon>
        <taxon>Bacillati</taxon>
        <taxon>Bacillota</taxon>
        <taxon>Bacilli</taxon>
        <taxon>Bacillales</taxon>
        <taxon>Bacillaceae</taxon>
        <taxon>Virgibacillus</taxon>
    </lineage>
</organism>
<proteinExistence type="predicted"/>
<protein>
    <recommendedName>
        <fullName evidence="4">Holin-like toxin</fullName>
    </recommendedName>
</protein>
<evidence type="ECO:0008006" key="4">
    <source>
        <dbReference type="Google" id="ProtNLM"/>
    </source>
</evidence>
<keyword evidence="3" id="KW-1185">Reference proteome</keyword>